<sequence>MLGGKDVGIQGDGEGGLELDVLVGSSGESLVIKYEEELPELME</sequence>
<evidence type="ECO:0000313" key="1">
    <source>
        <dbReference type="EMBL" id="CAF1701554.1"/>
    </source>
</evidence>
<proteinExistence type="predicted"/>
<accession>A0A816I1X4</accession>
<protein>
    <submittedName>
        <fullName evidence="1">(rape) hypothetical protein</fullName>
    </submittedName>
</protein>
<dbReference type="Proteomes" id="UP001295469">
    <property type="component" value="Chromosome C03"/>
</dbReference>
<name>A0A816I1X4_BRANA</name>
<dbReference type="AlphaFoldDB" id="A0A816I1X4"/>
<gene>
    <name evidence="1" type="ORF">DARMORV10_C03P31110.1</name>
</gene>
<reference evidence="1" key="1">
    <citation type="submission" date="2021-01" db="EMBL/GenBank/DDBJ databases">
        <authorList>
            <consortium name="Genoscope - CEA"/>
            <person name="William W."/>
        </authorList>
    </citation>
    <scope>NUCLEOTIDE SEQUENCE</scope>
</reference>
<organism evidence="1">
    <name type="scientific">Brassica napus</name>
    <name type="common">Rape</name>
    <dbReference type="NCBI Taxonomy" id="3708"/>
    <lineage>
        <taxon>Eukaryota</taxon>
        <taxon>Viridiplantae</taxon>
        <taxon>Streptophyta</taxon>
        <taxon>Embryophyta</taxon>
        <taxon>Tracheophyta</taxon>
        <taxon>Spermatophyta</taxon>
        <taxon>Magnoliopsida</taxon>
        <taxon>eudicotyledons</taxon>
        <taxon>Gunneridae</taxon>
        <taxon>Pentapetalae</taxon>
        <taxon>rosids</taxon>
        <taxon>malvids</taxon>
        <taxon>Brassicales</taxon>
        <taxon>Brassicaceae</taxon>
        <taxon>Brassiceae</taxon>
        <taxon>Brassica</taxon>
    </lineage>
</organism>
<dbReference type="EMBL" id="HG994367">
    <property type="protein sequence ID" value="CAF1701554.1"/>
    <property type="molecule type" value="Genomic_DNA"/>
</dbReference>
<feature type="non-terminal residue" evidence="1">
    <location>
        <position position="1"/>
    </location>
</feature>